<reference evidence="2" key="2">
    <citation type="submission" date="2015-01" db="EMBL/GenBank/DDBJ databases">
        <title>Evolutionary Origins and Diversification of the Mycorrhizal Mutualists.</title>
        <authorList>
            <consortium name="DOE Joint Genome Institute"/>
            <consortium name="Mycorrhizal Genomics Consortium"/>
            <person name="Kohler A."/>
            <person name="Kuo A."/>
            <person name="Nagy L.G."/>
            <person name="Floudas D."/>
            <person name="Copeland A."/>
            <person name="Barry K.W."/>
            <person name="Cichocki N."/>
            <person name="Veneault-Fourrey C."/>
            <person name="LaButti K."/>
            <person name="Lindquist E.A."/>
            <person name="Lipzen A."/>
            <person name="Lundell T."/>
            <person name="Morin E."/>
            <person name="Murat C."/>
            <person name="Riley R."/>
            <person name="Ohm R."/>
            <person name="Sun H."/>
            <person name="Tunlid A."/>
            <person name="Henrissat B."/>
            <person name="Grigoriev I.V."/>
            <person name="Hibbett D.S."/>
            <person name="Martin F."/>
        </authorList>
    </citation>
    <scope>NUCLEOTIDE SEQUENCE [LARGE SCALE GENOMIC DNA]</scope>
    <source>
        <strain evidence="2">Ve08.2h10</strain>
    </source>
</reference>
<keyword evidence="2" id="KW-1185">Reference proteome</keyword>
<organism evidence="1 2">
    <name type="scientific">Paxillus rubicundulus Ve08.2h10</name>
    <dbReference type="NCBI Taxonomy" id="930991"/>
    <lineage>
        <taxon>Eukaryota</taxon>
        <taxon>Fungi</taxon>
        <taxon>Dikarya</taxon>
        <taxon>Basidiomycota</taxon>
        <taxon>Agaricomycotina</taxon>
        <taxon>Agaricomycetes</taxon>
        <taxon>Agaricomycetidae</taxon>
        <taxon>Boletales</taxon>
        <taxon>Paxilineae</taxon>
        <taxon>Paxillaceae</taxon>
        <taxon>Paxillus</taxon>
    </lineage>
</organism>
<dbReference type="HOGENOM" id="CLU_2159219_0_0_1"/>
<dbReference type="InParanoid" id="A0A0D0DTS3"/>
<sequence length="111" mass="12173">MGCYILDDRFGLGQLSTVGAQLVAIGRKTETGGTNTCRMMVWTVVPYSICQLDQPHQGVASASRPLKFDLSVQLDYSSDAANHPVSWPTAGLSLRQALTFVLFLRLSHTRM</sequence>
<reference evidence="1 2" key="1">
    <citation type="submission" date="2014-04" db="EMBL/GenBank/DDBJ databases">
        <authorList>
            <consortium name="DOE Joint Genome Institute"/>
            <person name="Kuo A."/>
            <person name="Kohler A."/>
            <person name="Jargeat P."/>
            <person name="Nagy L.G."/>
            <person name="Floudas D."/>
            <person name="Copeland A."/>
            <person name="Barry K.W."/>
            <person name="Cichocki N."/>
            <person name="Veneault-Fourrey C."/>
            <person name="LaButti K."/>
            <person name="Lindquist E.A."/>
            <person name="Lipzen A."/>
            <person name="Lundell T."/>
            <person name="Morin E."/>
            <person name="Murat C."/>
            <person name="Sun H."/>
            <person name="Tunlid A."/>
            <person name="Henrissat B."/>
            <person name="Grigoriev I.V."/>
            <person name="Hibbett D.S."/>
            <person name="Martin F."/>
            <person name="Nordberg H.P."/>
            <person name="Cantor M.N."/>
            <person name="Hua S.X."/>
        </authorList>
    </citation>
    <scope>NUCLEOTIDE SEQUENCE [LARGE SCALE GENOMIC DNA]</scope>
    <source>
        <strain evidence="1 2">Ve08.2h10</strain>
    </source>
</reference>
<protein>
    <submittedName>
        <fullName evidence="1">Uncharacterized protein</fullName>
    </submittedName>
</protein>
<accession>A0A0D0DTS3</accession>
<proteinExistence type="predicted"/>
<dbReference type="AlphaFoldDB" id="A0A0D0DTS3"/>
<gene>
    <name evidence="1" type="ORF">PAXRUDRAFT_595178</name>
</gene>
<dbReference type="Proteomes" id="UP000054538">
    <property type="component" value="Unassembled WGS sequence"/>
</dbReference>
<dbReference type="EMBL" id="KN825315">
    <property type="protein sequence ID" value="KIK92096.1"/>
    <property type="molecule type" value="Genomic_DNA"/>
</dbReference>
<name>A0A0D0DTS3_9AGAM</name>
<evidence type="ECO:0000313" key="1">
    <source>
        <dbReference type="EMBL" id="KIK92096.1"/>
    </source>
</evidence>
<evidence type="ECO:0000313" key="2">
    <source>
        <dbReference type="Proteomes" id="UP000054538"/>
    </source>
</evidence>